<gene>
    <name evidence="7" type="ORF">DAKH74_024430</name>
</gene>
<reference evidence="7 8" key="1">
    <citation type="journal article" date="2023" name="Elife">
        <title>Identification of key yeast species and microbe-microbe interactions impacting larval growth of Drosophila in the wild.</title>
        <authorList>
            <person name="Mure A."/>
            <person name="Sugiura Y."/>
            <person name="Maeda R."/>
            <person name="Honda K."/>
            <person name="Sakurai N."/>
            <person name="Takahashi Y."/>
            <person name="Watada M."/>
            <person name="Katoh T."/>
            <person name="Gotoh A."/>
            <person name="Gotoh Y."/>
            <person name="Taniguchi I."/>
            <person name="Nakamura K."/>
            <person name="Hayashi T."/>
            <person name="Katayama T."/>
            <person name="Uemura T."/>
            <person name="Hattori Y."/>
        </authorList>
    </citation>
    <scope>NUCLEOTIDE SEQUENCE [LARGE SCALE GENOMIC DNA]</scope>
    <source>
        <strain evidence="7 8">KH-74</strain>
    </source>
</reference>
<comment type="subcellular location">
    <subcellularLocation>
        <location evidence="1">Membrane</location>
    </subcellularLocation>
</comment>
<comment type="similarity">
    <text evidence="2">Belongs to the FUN14 family.</text>
</comment>
<keyword evidence="8" id="KW-1185">Reference proteome</keyword>
<keyword evidence="3 6" id="KW-0812">Transmembrane</keyword>
<feature type="transmembrane region" description="Helical" evidence="6">
    <location>
        <begin position="130"/>
        <end position="155"/>
    </location>
</feature>
<keyword evidence="5 6" id="KW-0472">Membrane</keyword>
<keyword evidence="4 6" id="KW-1133">Transmembrane helix</keyword>
<evidence type="ECO:0000313" key="8">
    <source>
        <dbReference type="Proteomes" id="UP001377567"/>
    </source>
</evidence>
<protein>
    <submittedName>
        <fullName evidence="7">Uncharacterized protein</fullName>
    </submittedName>
</protein>
<evidence type="ECO:0000256" key="4">
    <source>
        <dbReference type="ARBA" id="ARBA00022989"/>
    </source>
</evidence>
<sequence length="213" mass="23457">MGREGEENNSKTQQQQDKMMLGLRVNAARGMCSVQNIRFRPAGLAYRLPSPTSVRFPAFSRKQHSNNTFKSLMIPCMSLLGLAGISLSLKQPVLNEVTVASPAVTVTVTPREEAQQRRKSYYRQLCLGSILGVVAGLLLLKVSVVVLYIAGLSLLGLEWLRSRNIITVNHGELARLTRSQAGRLFNFGKNSIADLNLFKLSFAVAAGLTYYNV</sequence>
<dbReference type="InterPro" id="IPR007014">
    <property type="entry name" value="FUN14"/>
</dbReference>
<dbReference type="AlphaFoldDB" id="A0AAV5RXJ4"/>
<evidence type="ECO:0000256" key="3">
    <source>
        <dbReference type="ARBA" id="ARBA00022692"/>
    </source>
</evidence>
<evidence type="ECO:0000256" key="1">
    <source>
        <dbReference type="ARBA" id="ARBA00004370"/>
    </source>
</evidence>
<dbReference type="GO" id="GO:0016020">
    <property type="term" value="C:membrane"/>
    <property type="evidence" value="ECO:0007669"/>
    <property type="project" value="UniProtKB-SubCell"/>
</dbReference>
<evidence type="ECO:0000256" key="2">
    <source>
        <dbReference type="ARBA" id="ARBA00009160"/>
    </source>
</evidence>
<evidence type="ECO:0000313" key="7">
    <source>
        <dbReference type="EMBL" id="GMM55827.1"/>
    </source>
</evidence>
<dbReference type="Pfam" id="PF04930">
    <property type="entry name" value="FUN14"/>
    <property type="match status" value="1"/>
</dbReference>
<dbReference type="Proteomes" id="UP001377567">
    <property type="component" value="Unassembled WGS sequence"/>
</dbReference>
<evidence type="ECO:0000256" key="5">
    <source>
        <dbReference type="ARBA" id="ARBA00023136"/>
    </source>
</evidence>
<accession>A0AAV5RXJ4</accession>
<proteinExistence type="inferred from homology"/>
<organism evidence="7 8">
    <name type="scientific">Maudiozyma humilis</name>
    <name type="common">Sour dough yeast</name>
    <name type="synonym">Kazachstania humilis</name>
    <dbReference type="NCBI Taxonomy" id="51915"/>
    <lineage>
        <taxon>Eukaryota</taxon>
        <taxon>Fungi</taxon>
        <taxon>Dikarya</taxon>
        <taxon>Ascomycota</taxon>
        <taxon>Saccharomycotina</taxon>
        <taxon>Saccharomycetes</taxon>
        <taxon>Saccharomycetales</taxon>
        <taxon>Saccharomycetaceae</taxon>
        <taxon>Maudiozyma</taxon>
    </lineage>
</organism>
<evidence type="ECO:0000256" key="6">
    <source>
        <dbReference type="SAM" id="Phobius"/>
    </source>
</evidence>
<comment type="caution">
    <text evidence="7">The sequence shown here is derived from an EMBL/GenBank/DDBJ whole genome shotgun (WGS) entry which is preliminary data.</text>
</comment>
<dbReference type="EMBL" id="BTGD01000006">
    <property type="protein sequence ID" value="GMM55827.1"/>
    <property type="molecule type" value="Genomic_DNA"/>
</dbReference>
<name>A0AAV5RXJ4_MAUHU</name>